<keyword evidence="2" id="KW-0812">Transmembrane</keyword>
<dbReference type="GeneID" id="77802787"/>
<evidence type="ECO:0000256" key="1">
    <source>
        <dbReference type="ARBA" id="ARBA00004370"/>
    </source>
</evidence>
<keyword evidence="3" id="KW-0732">Signal</keyword>
<feature type="domain" description="REJ" evidence="7">
    <location>
        <begin position="1"/>
        <end position="80"/>
    </location>
</feature>
<feature type="compositionally biased region" description="Basic and acidic residues" evidence="6">
    <location>
        <begin position="525"/>
        <end position="561"/>
    </location>
</feature>
<feature type="region of interest" description="Disordered" evidence="6">
    <location>
        <begin position="517"/>
        <end position="574"/>
    </location>
</feature>
<evidence type="ECO:0000256" key="6">
    <source>
        <dbReference type="SAM" id="MobiDB-lite"/>
    </source>
</evidence>
<dbReference type="PANTHER" id="PTHR24365">
    <property type="entry name" value="TOLL-LIKE RECEPTOR"/>
    <property type="match status" value="1"/>
</dbReference>
<keyword evidence="4" id="KW-1133">Transmembrane helix</keyword>
<comment type="subcellular location">
    <subcellularLocation>
        <location evidence="1">Membrane</location>
    </subcellularLocation>
</comment>
<evidence type="ECO:0000313" key="9">
    <source>
        <dbReference type="Proteomes" id="UP001164743"/>
    </source>
</evidence>
<dbReference type="EMBL" id="CP110432">
    <property type="protein sequence ID" value="WAQ90310.1"/>
    <property type="molecule type" value="Genomic_DNA"/>
</dbReference>
<feature type="region of interest" description="Disordered" evidence="6">
    <location>
        <begin position="468"/>
        <end position="489"/>
    </location>
</feature>
<evidence type="ECO:0000256" key="4">
    <source>
        <dbReference type="ARBA" id="ARBA00022989"/>
    </source>
</evidence>
<reference evidence="8" key="1">
    <citation type="submission" date="2022-10" db="EMBL/GenBank/DDBJ databases">
        <title>Puccinia triticina Genome sequencing and assembly.</title>
        <authorList>
            <person name="Li C."/>
        </authorList>
    </citation>
    <scope>NUCLEOTIDE SEQUENCE</scope>
    <source>
        <strain evidence="8">Pt15</strain>
    </source>
</reference>
<sequence length="574" mass="61096">MALTRLLANQRTLAAALASPGPAIATQKPSITLLSSSSNPTRLSLSHALSHHLPITTHSTLTTHALNATLILIHNTTTTTTTTIHQPVLIINDSNNINHLNTINNINHLNNNHLNNNNNNHLNNNNINHLNNNNNNHLNNNHLNNNHLNNNNINHLNNNNINHLNTININHLNNNNNNHLNNNHLNTININTQAASAQTLLGYRRQLARLRDTLHRHAHPPPVDPHALHAVRAAIDTELALWTLPFAADVVANKAMAVLEDVFLADLERKLLFRQGQVHELRRAAHAVVDALLVDRALAPFRTEALANAVRRARAEPHGAAADELAARKRLLAGPGGPLMQLQAAASRVLAQTAVLAAAGIGVSLAPLLPLPGLLPGPSGLEAAAFLALAALWIGQGRWKRARARFVCALDTWNASLAAALLADHQRLGRAFRAPVAPDHPEEGEDELVAAVQKRIAAQLAVPKDAPVLLPDPADIDPADVDADAEGGARRPQTLAQLARLVQAQLRHLVKVVQTQDAGGAGHSDAGHSDAGHSDAGHSDAGHSDAGHSDAGHSDSGHSDAGHSNASPSDAGPK</sequence>
<feature type="compositionally biased region" description="Acidic residues" evidence="6">
    <location>
        <begin position="474"/>
        <end position="485"/>
    </location>
</feature>
<dbReference type="Proteomes" id="UP001164743">
    <property type="component" value="Chromosome 12A"/>
</dbReference>
<keyword evidence="9" id="KW-1185">Reference proteome</keyword>
<proteinExistence type="predicted"/>
<organism evidence="8 9">
    <name type="scientific">Puccinia triticina</name>
    <dbReference type="NCBI Taxonomy" id="208348"/>
    <lineage>
        <taxon>Eukaryota</taxon>
        <taxon>Fungi</taxon>
        <taxon>Dikarya</taxon>
        <taxon>Basidiomycota</taxon>
        <taxon>Pucciniomycotina</taxon>
        <taxon>Pucciniomycetes</taxon>
        <taxon>Pucciniales</taxon>
        <taxon>Pucciniaceae</taxon>
        <taxon>Puccinia</taxon>
    </lineage>
</organism>
<accession>A0ABY7CZC3</accession>
<name>A0ABY7CZC3_9BASI</name>
<evidence type="ECO:0000256" key="5">
    <source>
        <dbReference type="ARBA" id="ARBA00023136"/>
    </source>
</evidence>
<dbReference type="InterPro" id="IPR014010">
    <property type="entry name" value="REJ_dom"/>
</dbReference>
<gene>
    <name evidence="8" type="ORF">PtA15_12A299</name>
</gene>
<evidence type="ECO:0000259" key="7">
    <source>
        <dbReference type="PROSITE" id="PS51111"/>
    </source>
</evidence>
<dbReference type="PROSITE" id="PS51111">
    <property type="entry name" value="REJ"/>
    <property type="match status" value="1"/>
</dbReference>
<dbReference type="RefSeq" id="XP_053025865.1">
    <property type="nucleotide sequence ID" value="XM_053161892.1"/>
</dbReference>
<evidence type="ECO:0000256" key="3">
    <source>
        <dbReference type="ARBA" id="ARBA00022729"/>
    </source>
</evidence>
<evidence type="ECO:0000256" key="2">
    <source>
        <dbReference type="ARBA" id="ARBA00022692"/>
    </source>
</evidence>
<evidence type="ECO:0000313" key="8">
    <source>
        <dbReference type="EMBL" id="WAQ90310.1"/>
    </source>
</evidence>
<protein>
    <recommendedName>
        <fullName evidence="7">REJ domain-containing protein</fullName>
    </recommendedName>
</protein>
<keyword evidence="5" id="KW-0472">Membrane</keyword>
<dbReference type="PANTHER" id="PTHR24365:SF541">
    <property type="entry name" value="PROTEIN TOLL-RELATED"/>
    <property type="match status" value="1"/>
</dbReference>